<evidence type="ECO:0000313" key="2">
    <source>
        <dbReference type="EMBL" id="KAK9728357.1"/>
    </source>
</evidence>
<protein>
    <recommendedName>
        <fullName evidence="4">Peptidase A2 domain-containing protein</fullName>
    </recommendedName>
</protein>
<reference evidence="2 3" key="1">
    <citation type="journal article" date="2024" name="BMC Genomics">
        <title>De novo assembly and annotation of Popillia japonica's genome with initial clues to its potential as an invasive pest.</title>
        <authorList>
            <person name="Cucini C."/>
            <person name="Boschi S."/>
            <person name="Funari R."/>
            <person name="Cardaioli E."/>
            <person name="Iannotti N."/>
            <person name="Marturano G."/>
            <person name="Paoli F."/>
            <person name="Bruttini M."/>
            <person name="Carapelli A."/>
            <person name="Frati F."/>
            <person name="Nardi F."/>
        </authorList>
    </citation>
    <scope>NUCLEOTIDE SEQUENCE [LARGE SCALE GENOMIC DNA]</scope>
    <source>
        <strain evidence="2">DMR45628</strain>
    </source>
</reference>
<evidence type="ECO:0000256" key="1">
    <source>
        <dbReference type="SAM" id="MobiDB-lite"/>
    </source>
</evidence>
<organism evidence="2 3">
    <name type="scientific">Popillia japonica</name>
    <name type="common">Japanese beetle</name>
    <dbReference type="NCBI Taxonomy" id="7064"/>
    <lineage>
        <taxon>Eukaryota</taxon>
        <taxon>Metazoa</taxon>
        <taxon>Ecdysozoa</taxon>
        <taxon>Arthropoda</taxon>
        <taxon>Hexapoda</taxon>
        <taxon>Insecta</taxon>
        <taxon>Pterygota</taxon>
        <taxon>Neoptera</taxon>
        <taxon>Endopterygota</taxon>
        <taxon>Coleoptera</taxon>
        <taxon>Polyphaga</taxon>
        <taxon>Scarabaeiformia</taxon>
        <taxon>Scarabaeidae</taxon>
        <taxon>Rutelinae</taxon>
        <taxon>Popillia</taxon>
    </lineage>
</organism>
<evidence type="ECO:0000313" key="3">
    <source>
        <dbReference type="Proteomes" id="UP001458880"/>
    </source>
</evidence>
<dbReference type="InterPro" id="IPR021109">
    <property type="entry name" value="Peptidase_aspartic_dom_sf"/>
</dbReference>
<comment type="caution">
    <text evidence="2">The sequence shown here is derived from an EMBL/GenBank/DDBJ whole genome shotgun (WGS) entry which is preliminary data.</text>
</comment>
<proteinExistence type="predicted"/>
<name>A0AAW1L116_POPJA</name>
<dbReference type="EMBL" id="JASPKY010000171">
    <property type="protein sequence ID" value="KAK9728357.1"/>
    <property type="molecule type" value="Genomic_DNA"/>
</dbReference>
<dbReference type="SUPFAM" id="SSF50630">
    <property type="entry name" value="Acid proteases"/>
    <property type="match status" value="1"/>
</dbReference>
<evidence type="ECO:0008006" key="4">
    <source>
        <dbReference type="Google" id="ProtNLM"/>
    </source>
</evidence>
<keyword evidence="3" id="KW-1185">Reference proteome</keyword>
<dbReference type="AlphaFoldDB" id="A0AAW1L116"/>
<dbReference type="Gene3D" id="2.40.70.10">
    <property type="entry name" value="Acid Proteases"/>
    <property type="match status" value="1"/>
</dbReference>
<feature type="region of interest" description="Disordered" evidence="1">
    <location>
        <begin position="385"/>
        <end position="430"/>
    </location>
</feature>
<accession>A0AAW1L116</accession>
<sequence length="430" mass="47804">MHCPLRWNPNPGRGHGISHRNLNRIFKSVERIADADALTGLPLLLTGEASTWWNGIKSTITTFQDATQAIQLAFAPQRPNFRVFSEIFACTQTTEMTTDQFVTSQRDRFSQLSEDLPEKWQIDMVYALLRAKIRDRVPRDDVTTFQDLVKKARVIEAAERDHKGLKPTKPAAEPTRDRVKCDFCKNFGHPVSECGKKARAQGPKEETAPVLAPARQQILYSATDGCGTPGVIRRNCPRCSKAPVPISFCYADTQSMERPTVEITIHGIRGTAYLDSGAKATLASPELYRIVAQFGHSFTERTINLIQADGKSRMTSVRSTTVPVLLKGRTIMTTFLALPDTPNAKTLLGVDFLHDAGVVVDYKHAQWHFHGSGHQCYGFLPKDQQSFQPEEVPNPKRSRGSSPSAEVQIAGLRHDQQPPSGHAEPEPMPL</sequence>
<dbReference type="Proteomes" id="UP001458880">
    <property type="component" value="Unassembled WGS sequence"/>
</dbReference>
<gene>
    <name evidence="2" type="ORF">QE152_g18090</name>
</gene>